<comment type="caution">
    <text evidence="6">The sequence shown here is derived from an EMBL/GenBank/DDBJ whole genome shotgun (WGS) entry which is preliminary data.</text>
</comment>
<keyword evidence="2 4" id="KW-0238">DNA-binding</keyword>
<evidence type="ECO:0000256" key="1">
    <source>
        <dbReference type="ARBA" id="ARBA00023015"/>
    </source>
</evidence>
<dbReference type="Gene3D" id="1.10.357.10">
    <property type="entry name" value="Tetracycline Repressor, domain 2"/>
    <property type="match status" value="1"/>
</dbReference>
<keyword evidence="3" id="KW-0804">Transcription</keyword>
<dbReference type="EMBL" id="BAABHJ010000005">
    <property type="protein sequence ID" value="GAA4607293.1"/>
    <property type="molecule type" value="Genomic_DNA"/>
</dbReference>
<evidence type="ECO:0000256" key="3">
    <source>
        <dbReference type="ARBA" id="ARBA00023163"/>
    </source>
</evidence>
<dbReference type="InterPro" id="IPR050109">
    <property type="entry name" value="HTH-type_TetR-like_transc_reg"/>
</dbReference>
<evidence type="ECO:0000313" key="7">
    <source>
        <dbReference type="Proteomes" id="UP001500212"/>
    </source>
</evidence>
<dbReference type="InterPro" id="IPR009057">
    <property type="entry name" value="Homeodomain-like_sf"/>
</dbReference>
<feature type="domain" description="HTH tetR-type" evidence="5">
    <location>
        <begin position="30"/>
        <end position="90"/>
    </location>
</feature>
<dbReference type="SUPFAM" id="SSF46689">
    <property type="entry name" value="Homeodomain-like"/>
    <property type="match status" value="1"/>
</dbReference>
<feature type="DNA-binding region" description="H-T-H motif" evidence="4">
    <location>
        <begin position="53"/>
        <end position="72"/>
    </location>
</feature>
<proteinExistence type="predicted"/>
<accession>A0ABP8TFX4</accession>
<dbReference type="Proteomes" id="UP001500212">
    <property type="component" value="Unassembled WGS sequence"/>
</dbReference>
<dbReference type="PANTHER" id="PTHR30055">
    <property type="entry name" value="HTH-TYPE TRANSCRIPTIONAL REGULATOR RUTR"/>
    <property type="match status" value="1"/>
</dbReference>
<keyword evidence="7" id="KW-1185">Reference proteome</keyword>
<organism evidence="6 7">
    <name type="scientific">Actinoallomurus liliacearum</name>
    <dbReference type="NCBI Taxonomy" id="1080073"/>
    <lineage>
        <taxon>Bacteria</taxon>
        <taxon>Bacillati</taxon>
        <taxon>Actinomycetota</taxon>
        <taxon>Actinomycetes</taxon>
        <taxon>Streptosporangiales</taxon>
        <taxon>Thermomonosporaceae</taxon>
        <taxon>Actinoallomurus</taxon>
    </lineage>
</organism>
<gene>
    <name evidence="6" type="ORF">GCM10023195_27540</name>
</gene>
<dbReference type="Pfam" id="PF00440">
    <property type="entry name" value="TetR_N"/>
    <property type="match status" value="1"/>
</dbReference>
<evidence type="ECO:0000256" key="2">
    <source>
        <dbReference type="ARBA" id="ARBA00023125"/>
    </source>
</evidence>
<protein>
    <recommendedName>
        <fullName evidence="5">HTH tetR-type domain-containing protein</fullName>
    </recommendedName>
</protein>
<evidence type="ECO:0000313" key="6">
    <source>
        <dbReference type="EMBL" id="GAA4607293.1"/>
    </source>
</evidence>
<evidence type="ECO:0000259" key="5">
    <source>
        <dbReference type="PROSITE" id="PS50977"/>
    </source>
</evidence>
<keyword evidence="1" id="KW-0805">Transcription regulation</keyword>
<reference evidence="7" key="1">
    <citation type="journal article" date="2019" name="Int. J. Syst. Evol. Microbiol.">
        <title>The Global Catalogue of Microorganisms (GCM) 10K type strain sequencing project: providing services to taxonomists for standard genome sequencing and annotation.</title>
        <authorList>
            <consortium name="The Broad Institute Genomics Platform"/>
            <consortium name="The Broad Institute Genome Sequencing Center for Infectious Disease"/>
            <person name="Wu L."/>
            <person name="Ma J."/>
        </authorList>
    </citation>
    <scope>NUCLEOTIDE SEQUENCE [LARGE SCALE GENOMIC DNA]</scope>
    <source>
        <strain evidence="7">JCM 17938</strain>
    </source>
</reference>
<evidence type="ECO:0000256" key="4">
    <source>
        <dbReference type="PROSITE-ProRule" id="PRU00335"/>
    </source>
</evidence>
<dbReference type="PANTHER" id="PTHR30055:SF238">
    <property type="entry name" value="MYCOFACTOCIN BIOSYNTHESIS TRANSCRIPTIONAL REGULATOR MFTR-RELATED"/>
    <property type="match status" value="1"/>
</dbReference>
<sequence>MNIYGERMPNSSPRRLPRGRYALSREEVERIQRSRLCAAMAEVMAEKGYVATSVADVLQRSGVSRQSFYQLFEDKLDCFMAAFDVAADLLLQHLLEMVGADEHRMPGPDAIDDPLGGFERAFTAYLAALAIELPYTRLFLIEVYAAGPAAMRRRSELQDAITAVFADLMGVTDDAGRFTCQMVVAATSTLVTRAVAENDVEGLSALGPRVIAHVRTLWHAGAFGTIVE</sequence>
<dbReference type="InterPro" id="IPR001647">
    <property type="entry name" value="HTH_TetR"/>
</dbReference>
<dbReference type="PROSITE" id="PS50977">
    <property type="entry name" value="HTH_TETR_2"/>
    <property type="match status" value="1"/>
</dbReference>
<name>A0ABP8TFX4_9ACTN</name>